<evidence type="ECO:0000259" key="2">
    <source>
        <dbReference type="PROSITE" id="PS50206"/>
    </source>
</evidence>
<keyword evidence="1" id="KW-0812">Transmembrane</keyword>
<sequence>MDRVVEFASQNPLLVMAFITLLLVFIFTEIRRASRGYKDVETGPATRMINDGAVVIDVRQPDAYRKGHVAGAANYPVDRIEAHADDIAKRVKKAKGQPILIYDDMGMGAGKAAAALVKQELGVEIYNLKGGLTAWQRENLPLKKKG</sequence>
<dbReference type="EMBL" id="JALJYF010000002">
    <property type="protein sequence ID" value="MCP1728105.1"/>
    <property type="molecule type" value="Genomic_DNA"/>
</dbReference>
<reference evidence="3 4" key="1">
    <citation type="submission" date="2022-03" db="EMBL/GenBank/DDBJ databases">
        <title>Genomic Encyclopedia of Type Strains, Phase III (KMG-III): the genomes of soil and plant-associated and newly described type strains.</title>
        <authorList>
            <person name="Whitman W."/>
        </authorList>
    </citation>
    <scope>NUCLEOTIDE SEQUENCE [LARGE SCALE GENOMIC DNA]</scope>
    <source>
        <strain evidence="3 4">BSker1</strain>
    </source>
</reference>
<dbReference type="SUPFAM" id="SSF52821">
    <property type="entry name" value="Rhodanese/Cell cycle control phosphatase"/>
    <property type="match status" value="1"/>
</dbReference>
<dbReference type="InterPro" id="IPR050229">
    <property type="entry name" value="GlpE_sulfurtransferase"/>
</dbReference>
<dbReference type="Proteomes" id="UP001523550">
    <property type="component" value="Unassembled WGS sequence"/>
</dbReference>
<evidence type="ECO:0000256" key="1">
    <source>
        <dbReference type="SAM" id="Phobius"/>
    </source>
</evidence>
<keyword evidence="1" id="KW-1133">Transmembrane helix</keyword>
<name>A0ABT1G9U6_9GAMM</name>
<dbReference type="PANTHER" id="PTHR43031:SF18">
    <property type="entry name" value="RHODANESE-RELATED SULFURTRANSFERASES"/>
    <property type="match status" value="1"/>
</dbReference>
<proteinExistence type="predicted"/>
<feature type="transmembrane region" description="Helical" evidence="1">
    <location>
        <begin position="12"/>
        <end position="30"/>
    </location>
</feature>
<evidence type="ECO:0000313" key="4">
    <source>
        <dbReference type="Proteomes" id="UP001523550"/>
    </source>
</evidence>
<dbReference type="Gene3D" id="3.40.250.10">
    <property type="entry name" value="Rhodanese-like domain"/>
    <property type="match status" value="1"/>
</dbReference>
<dbReference type="CDD" id="cd00158">
    <property type="entry name" value="RHOD"/>
    <property type="match status" value="1"/>
</dbReference>
<accession>A0ABT1G9U6</accession>
<dbReference type="Pfam" id="PF00581">
    <property type="entry name" value="Rhodanese"/>
    <property type="match status" value="1"/>
</dbReference>
<dbReference type="RefSeq" id="WP_253449616.1">
    <property type="nucleotide sequence ID" value="NZ_JALJYF010000002.1"/>
</dbReference>
<evidence type="ECO:0000313" key="3">
    <source>
        <dbReference type="EMBL" id="MCP1728105.1"/>
    </source>
</evidence>
<dbReference type="PANTHER" id="PTHR43031">
    <property type="entry name" value="FAD-DEPENDENT OXIDOREDUCTASE"/>
    <property type="match status" value="1"/>
</dbReference>
<dbReference type="PROSITE" id="PS50206">
    <property type="entry name" value="RHODANESE_3"/>
    <property type="match status" value="1"/>
</dbReference>
<keyword evidence="4" id="KW-1185">Reference proteome</keyword>
<organism evidence="3 4">
    <name type="scientific">Natronospira proteinivora</name>
    <dbReference type="NCBI Taxonomy" id="1807133"/>
    <lineage>
        <taxon>Bacteria</taxon>
        <taxon>Pseudomonadati</taxon>
        <taxon>Pseudomonadota</taxon>
        <taxon>Gammaproteobacteria</taxon>
        <taxon>Natronospirales</taxon>
        <taxon>Natronospiraceae</taxon>
        <taxon>Natronospira</taxon>
    </lineage>
</organism>
<dbReference type="SMART" id="SM00450">
    <property type="entry name" value="RHOD"/>
    <property type="match status" value="1"/>
</dbReference>
<protein>
    <submittedName>
        <fullName evidence="3">Rhodanese-related sulfurtransferase</fullName>
    </submittedName>
</protein>
<gene>
    <name evidence="3" type="ORF">J2T60_002105</name>
</gene>
<dbReference type="InterPro" id="IPR036873">
    <property type="entry name" value="Rhodanese-like_dom_sf"/>
</dbReference>
<comment type="caution">
    <text evidence="3">The sequence shown here is derived from an EMBL/GenBank/DDBJ whole genome shotgun (WGS) entry which is preliminary data.</text>
</comment>
<feature type="domain" description="Rhodanese" evidence="2">
    <location>
        <begin position="49"/>
        <end position="144"/>
    </location>
</feature>
<dbReference type="InterPro" id="IPR001763">
    <property type="entry name" value="Rhodanese-like_dom"/>
</dbReference>
<keyword evidence="1" id="KW-0472">Membrane</keyword>